<accession>A0A8S1J9G5</accession>
<gene>
    <name evidence="2" type="ORF">OSTQU699_LOCUS9238</name>
</gene>
<dbReference type="Proteomes" id="UP000708148">
    <property type="component" value="Unassembled WGS sequence"/>
</dbReference>
<dbReference type="AlphaFoldDB" id="A0A8S1J9G5"/>
<feature type="region of interest" description="Disordered" evidence="1">
    <location>
        <begin position="159"/>
        <end position="210"/>
    </location>
</feature>
<name>A0A8S1J9G5_9CHLO</name>
<organism evidence="2 3">
    <name type="scientific">Ostreobium quekettii</name>
    <dbReference type="NCBI Taxonomy" id="121088"/>
    <lineage>
        <taxon>Eukaryota</taxon>
        <taxon>Viridiplantae</taxon>
        <taxon>Chlorophyta</taxon>
        <taxon>core chlorophytes</taxon>
        <taxon>Ulvophyceae</taxon>
        <taxon>TCBD clade</taxon>
        <taxon>Bryopsidales</taxon>
        <taxon>Ostreobineae</taxon>
        <taxon>Ostreobiaceae</taxon>
        <taxon>Ostreobium</taxon>
    </lineage>
</organism>
<dbReference type="PROSITE" id="PS51257">
    <property type="entry name" value="PROKAR_LIPOPROTEIN"/>
    <property type="match status" value="1"/>
</dbReference>
<reference evidence="2" key="1">
    <citation type="submission" date="2020-12" db="EMBL/GenBank/DDBJ databases">
        <authorList>
            <person name="Iha C."/>
        </authorList>
    </citation>
    <scope>NUCLEOTIDE SEQUENCE</scope>
</reference>
<keyword evidence="3" id="KW-1185">Reference proteome</keyword>
<sequence>MEKGSEGMQASHSVMASIAGACSRASIRNKQLESQAAAALSAEAGRKPRAQGSWSPGAQGWHSWGKRPRWKIPTPKQRKRTKPSTHVSPSQCMKGLTMSADELRKLGPRWRGSSASFSGAPSCGQEEESASDDIISGSSDDDQCAGNASLASKLACVTSPAKSSPHPVLNLTSQGAPHSQQSRGAPESQRLLGAGMGEEGGDAPTRCDPNPLVANTRLDNTFTDQIGCRSTHGSDSRKALEEVALGQVPWRPVERCNPGVADVACGSLSPSVPKHGGLDGLSGADTIAQGSEVRGITAQRAFICLNVGRAGQGMARHEAGSGAGGGSGGDSLASRLLRIVQAEKVRWERAEAGGVSSAIENAMLSPCSTPT</sequence>
<feature type="region of interest" description="Disordered" evidence="1">
    <location>
        <begin position="31"/>
        <end position="144"/>
    </location>
</feature>
<dbReference type="EMBL" id="CAJHUC010002477">
    <property type="protein sequence ID" value="CAD7703881.1"/>
    <property type="molecule type" value="Genomic_DNA"/>
</dbReference>
<comment type="caution">
    <text evidence="2">The sequence shown here is derived from an EMBL/GenBank/DDBJ whole genome shotgun (WGS) entry which is preliminary data.</text>
</comment>
<evidence type="ECO:0000313" key="2">
    <source>
        <dbReference type="EMBL" id="CAD7703881.1"/>
    </source>
</evidence>
<feature type="compositionally biased region" description="Low complexity" evidence="1">
    <location>
        <begin position="32"/>
        <end position="43"/>
    </location>
</feature>
<protein>
    <submittedName>
        <fullName evidence="2">Uncharacterized protein</fullName>
    </submittedName>
</protein>
<evidence type="ECO:0000313" key="3">
    <source>
        <dbReference type="Proteomes" id="UP000708148"/>
    </source>
</evidence>
<feature type="compositionally biased region" description="Basic residues" evidence="1">
    <location>
        <begin position="64"/>
        <end position="83"/>
    </location>
</feature>
<proteinExistence type="predicted"/>
<evidence type="ECO:0000256" key="1">
    <source>
        <dbReference type="SAM" id="MobiDB-lite"/>
    </source>
</evidence>
<feature type="compositionally biased region" description="Polar residues" evidence="1">
    <location>
        <begin position="170"/>
        <end position="183"/>
    </location>
</feature>